<evidence type="ECO:0000313" key="4">
    <source>
        <dbReference type="Proteomes" id="UP000076874"/>
    </source>
</evidence>
<comment type="caution">
    <text evidence="3">The sequence shown here is derived from an EMBL/GenBank/DDBJ whole genome shotgun (WGS) entry which is preliminary data.</text>
</comment>
<dbReference type="Pfam" id="PF20150">
    <property type="entry name" value="2EXR"/>
    <property type="match status" value="1"/>
</dbReference>
<dbReference type="InterPro" id="IPR045518">
    <property type="entry name" value="2EXR"/>
</dbReference>
<feature type="domain" description="2EXR" evidence="2">
    <location>
        <begin position="103"/>
        <end position="165"/>
    </location>
</feature>
<evidence type="ECO:0000313" key="3">
    <source>
        <dbReference type="EMBL" id="OAA62017.1"/>
    </source>
</evidence>
<keyword evidence="4" id="KW-1185">Reference proteome</keyword>
<feature type="signal peptide" evidence="1">
    <location>
        <begin position="1"/>
        <end position="15"/>
    </location>
</feature>
<keyword evidence="1" id="KW-0732">Signal</keyword>
<dbReference type="EMBL" id="AZHD01000007">
    <property type="protein sequence ID" value="OAA62017.1"/>
    <property type="molecule type" value="Genomic_DNA"/>
</dbReference>
<accession>A0A167UXV4</accession>
<sequence>MELTGTALTLGLARAQLFLVASQLSKTSIKLHKTNEEPDSRINLTEAMKNVFDLLLQISRESPRMAYAASGLVRYIPPTAPTTSASTSPGIATSAANTTPTTFHRFLDLPSELRRMVWMAAAQPPPCAVYLIEFEPALAGREPAILYMDDGGLWTACSASHQVVQRAYLEQHAYWKSRRVTHWFSDQHPPGMQCCRLGEFNKRGYQFKERVRAFTGLLDMAFDAMEHALRTIAADRRKDVAVSGAANDVFWMEPDWKPSEDDMPMQAVGRLCAELRRKNLY</sequence>
<evidence type="ECO:0000259" key="2">
    <source>
        <dbReference type="Pfam" id="PF20150"/>
    </source>
</evidence>
<proteinExistence type="predicted"/>
<dbReference type="Proteomes" id="UP000076874">
    <property type="component" value="Unassembled WGS sequence"/>
</dbReference>
<reference evidence="3 4" key="1">
    <citation type="journal article" date="2016" name="Genome Biol. Evol.">
        <title>Divergent and convergent evolution of fungal pathogenicity.</title>
        <authorList>
            <person name="Shang Y."/>
            <person name="Xiao G."/>
            <person name="Zheng P."/>
            <person name="Cen K."/>
            <person name="Zhan S."/>
            <person name="Wang C."/>
        </authorList>
    </citation>
    <scope>NUCLEOTIDE SEQUENCE [LARGE SCALE GENOMIC DNA]</scope>
    <source>
        <strain evidence="3 4">RCEF 264</strain>
    </source>
</reference>
<evidence type="ECO:0000256" key="1">
    <source>
        <dbReference type="SAM" id="SignalP"/>
    </source>
</evidence>
<protein>
    <recommendedName>
        <fullName evidence="2">2EXR domain-containing protein</fullName>
    </recommendedName>
</protein>
<gene>
    <name evidence="3" type="ORF">SPI_04876</name>
</gene>
<name>A0A167UXV4_9HYPO</name>
<organism evidence="3 4">
    <name type="scientific">Niveomyces insectorum RCEF 264</name>
    <dbReference type="NCBI Taxonomy" id="1081102"/>
    <lineage>
        <taxon>Eukaryota</taxon>
        <taxon>Fungi</taxon>
        <taxon>Dikarya</taxon>
        <taxon>Ascomycota</taxon>
        <taxon>Pezizomycotina</taxon>
        <taxon>Sordariomycetes</taxon>
        <taxon>Hypocreomycetidae</taxon>
        <taxon>Hypocreales</taxon>
        <taxon>Cordycipitaceae</taxon>
        <taxon>Niveomyces</taxon>
    </lineage>
</organism>
<dbReference type="AlphaFoldDB" id="A0A167UXV4"/>
<feature type="chain" id="PRO_5012723605" description="2EXR domain-containing protein" evidence="1">
    <location>
        <begin position="16"/>
        <end position="281"/>
    </location>
</feature>
<dbReference type="OrthoDB" id="3596450at2759"/>